<dbReference type="AlphaFoldDB" id="A0AAV4ZL75"/>
<dbReference type="Gene3D" id="1.10.10.10">
    <property type="entry name" value="Winged helix-like DNA-binding domain superfamily/Winged helix DNA-binding domain"/>
    <property type="match status" value="1"/>
</dbReference>
<reference evidence="2" key="1">
    <citation type="journal article" date="2016" name="Front. Microbiol.">
        <title>Genome Sequence of the Piezophilic, Mesophilic Sulfate-Reducing Bacterium Desulfovibrio indicus J2T.</title>
        <authorList>
            <person name="Cao J."/>
            <person name="Maignien L."/>
            <person name="Shao Z."/>
            <person name="Alain K."/>
            <person name="Jebbar M."/>
        </authorList>
    </citation>
    <scope>NUCLEOTIDE SEQUENCE</scope>
    <source>
        <strain evidence="2">DSM 16372</strain>
    </source>
</reference>
<dbReference type="Proteomes" id="UP001055247">
    <property type="component" value="Unassembled WGS sequence"/>
</dbReference>
<evidence type="ECO:0000313" key="2">
    <source>
        <dbReference type="EMBL" id="GJD88545.1"/>
    </source>
</evidence>
<dbReference type="GO" id="GO:0003677">
    <property type="term" value="F:DNA binding"/>
    <property type="evidence" value="ECO:0007669"/>
    <property type="project" value="InterPro"/>
</dbReference>
<name>A0AAV4ZL75_9HYPH</name>
<evidence type="ECO:0000259" key="1">
    <source>
        <dbReference type="SMART" id="SM00421"/>
    </source>
</evidence>
<evidence type="ECO:0000313" key="3">
    <source>
        <dbReference type="Proteomes" id="UP001055247"/>
    </source>
</evidence>
<dbReference type="InterPro" id="IPR000792">
    <property type="entry name" value="Tscrpt_reg_LuxR_C"/>
</dbReference>
<accession>A0AAV4ZL75</accession>
<keyword evidence="3" id="KW-1185">Reference proteome</keyword>
<proteinExistence type="predicted"/>
<dbReference type="SUPFAM" id="SSF46894">
    <property type="entry name" value="C-terminal effector domain of the bipartite response regulators"/>
    <property type="match status" value="1"/>
</dbReference>
<organism evidence="2 3">
    <name type="scientific">Methylobacterium hispanicum</name>
    <dbReference type="NCBI Taxonomy" id="270350"/>
    <lineage>
        <taxon>Bacteria</taxon>
        <taxon>Pseudomonadati</taxon>
        <taxon>Pseudomonadota</taxon>
        <taxon>Alphaproteobacteria</taxon>
        <taxon>Hyphomicrobiales</taxon>
        <taxon>Methylobacteriaceae</taxon>
        <taxon>Methylobacterium</taxon>
    </lineage>
</organism>
<feature type="domain" description="HTH luxR-type" evidence="1">
    <location>
        <begin position="311"/>
        <end position="368"/>
    </location>
</feature>
<reference evidence="2" key="2">
    <citation type="submission" date="2021-08" db="EMBL/GenBank/DDBJ databases">
        <authorList>
            <person name="Tani A."/>
            <person name="Ola A."/>
            <person name="Ogura Y."/>
            <person name="Katsura K."/>
            <person name="Hayashi T."/>
        </authorList>
    </citation>
    <scope>NUCLEOTIDE SEQUENCE</scope>
    <source>
        <strain evidence="2">DSM 16372</strain>
    </source>
</reference>
<dbReference type="InterPro" id="IPR016032">
    <property type="entry name" value="Sig_transdc_resp-reg_C-effctor"/>
</dbReference>
<dbReference type="EMBL" id="BPQO01000007">
    <property type="protein sequence ID" value="GJD88545.1"/>
    <property type="molecule type" value="Genomic_DNA"/>
</dbReference>
<dbReference type="GO" id="GO:0006355">
    <property type="term" value="P:regulation of DNA-templated transcription"/>
    <property type="evidence" value="ECO:0007669"/>
    <property type="project" value="InterPro"/>
</dbReference>
<protein>
    <recommendedName>
        <fullName evidence="1">HTH luxR-type domain-containing protein</fullName>
    </recommendedName>
</protein>
<dbReference type="InterPro" id="IPR036388">
    <property type="entry name" value="WH-like_DNA-bd_sf"/>
</dbReference>
<gene>
    <name evidence="2" type="ORF">BHAOGJBA_2065</name>
</gene>
<dbReference type="RefSeq" id="WP_238229981.1">
    <property type="nucleotide sequence ID" value="NZ_BPQO01000007.1"/>
</dbReference>
<dbReference type="SMART" id="SM00421">
    <property type="entry name" value="HTH_LUXR"/>
    <property type="match status" value="1"/>
</dbReference>
<sequence>MESHDAVSALVDSFYEAALRPELWRQTLETCARVFGSEGALMLPGPDAPLELACNPFLDAAIADGLAQGWLAHNPRVLRGIPAMRDPGRVLTEQHIFSPRELDRLPFNAEYVSAHGLRHFAGLYLVPAGGRSLILSLERAPRSGAFTQAECEALERVVPHLQRAGRLALRIAQARAGSALEAFDLMRCAGLLLDGAGAVVRMNGRAAALMGSGLNVLQGALIAQHGPSNAALGRLIGSVVGTRRGSLGPVCRPVAVPRPGGPGGQPAAPLIVHAAPLPGAAGDLFQQARAVLLIVDPAEAHPPGEGLLRELYGLTAAEARLARMLADGRDLGEAADALGVAVSTARTQLKAVFAKTGTGRQAQLAVLLAGLGRGP</sequence>
<comment type="caution">
    <text evidence="2">The sequence shown here is derived from an EMBL/GenBank/DDBJ whole genome shotgun (WGS) entry which is preliminary data.</text>
</comment>